<proteinExistence type="predicted"/>
<organism evidence="1">
    <name type="scientific">marine sediment metagenome</name>
    <dbReference type="NCBI Taxonomy" id="412755"/>
    <lineage>
        <taxon>unclassified sequences</taxon>
        <taxon>metagenomes</taxon>
        <taxon>ecological metagenomes</taxon>
    </lineage>
</organism>
<comment type="caution">
    <text evidence="1">The sequence shown here is derived from an EMBL/GenBank/DDBJ whole genome shotgun (WGS) entry which is preliminary data.</text>
</comment>
<gene>
    <name evidence="1" type="ORF">S01H4_54196</name>
</gene>
<dbReference type="EMBL" id="BART01031164">
    <property type="protein sequence ID" value="GAH11390.1"/>
    <property type="molecule type" value="Genomic_DNA"/>
</dbReference>
<protein>
    <submittedName>
        <fullName evidence="1">Uncharacterized protein</fullName>
    </submittedName>
</protein>
<evidence type="ECO:0000313" key="1">
    <source>
        <dbReference type="EMBL" id="GAH11390.1"/>
    </source>
</evidence>
<sequence>MLLRIVAHGAGSSELWSGNAIDVTDHPSVEEGAIVQYDVIHWVIDVGDDAQLGTLAASDFVELLAVGEGVVGADIATDALFGGYNIEYV</sequence>
<accession>X1DT17</accession>
<name>X1DT17_9ZZZZ</name>
<dbReference type="AlphaFoldDB" id="X1DT17"/>
<reference evidence="1" key="1">
    <citation type="journal article" date="2014" name="Front. Microbiol.">
        <title>High frequency of phylogenetically diverse reductive dehalogenase-homologous genes in deep subseafloor sedimentary metagenomes.</title>
        <authorList>
            <person name="Kawai M."/>
            <person name="Futagami T."/>
            <person name="Toyoda A."/>
            <person name="Takaki Y."/>
            <person name="Nishi S."/>
            <person name="Hori S."/>
            <person name="Arai W."/>
            <person name="Tsubouchi T."/>
            <person name="Morono Y."/>
            <person name="Uchiyama I."/>
            <person name="Ito T."/>
            <person name="Fujiyama A."/>
            <person name="Inagaki F."/>
            <person name="Takami H."/>
        </authorList>
    </citation>
    <scope>NUCLEOTIDE SEQUENCE</scope>
    <source>
        <strain evidence="1">Expedition CK06-06</strain>
    </source>
</reference>